<dbReference type="EMBL" id="PGTN01000014">
    <property type="protein sequence ID" value="PJF48441.1"/>
    <property type="molecule type" value="Genomic_DNA"/>
</dbReference>
<feature type="transmembrane region" description="Helical" evidence="1">
    <location>
        <begin position="305"/>
        <end position="322"/>
    </location>
</feature>
<sequence length="450" mass="49236">IGLYALNPLIVQNSVLIDIDNGLLTTALTALLCLWLALRRRSPVMRVFVLSIGFAICLWIKLPTPPMLAAALIAGEIARRNWREAGIAATFTAGGAALFAVLHTVYGWFTGYTLADASAALVGRSSGVGEALSQAPNHFIQTSGVMVFWLGLPIALLGLLTFWDSAQRWARRQINDTDIALLYVVGVFAFYGTMIVPAWGYPRYHTPALPVLMVIIAAWVSRQIRQPGCVLSRIALPIMLGGTLYMLFIVGDPMYDIYRATFETTVLAERLRIGGLAMARLALPMALVIGLGFTLAHRVRMTRTALLAGGLAALTLGSYLATDLVQVTAEYSTRYRYTYRYADRAQATAAVRTNVPPGGYSLTDKDLLWYAGRPGDQIYPYLGNPDLLKTTLRARRVDVIAWAQKERLKATALNADAEALAILEQCYRSQRFGVFTVLTRAGPTPCLGIQ</sequence>
<reference evidence="2 3" key="1">
    <citation type="submission" date="2017-11" db="EMBL/GenBank/DDBJ databases">
        <title>Evolution of Phototrophy in the Chloroflexi Phylum Driven by Horizontal Gene Transfer.</title>
        <authorList>
            <person name="Ward L.M."/>
            <person name="Hemp J."/>
            <person name="Shih P.M."/>
            <person name="Mcglynn S.E."/>
            <person name="Fischer W."/>
        </authorList>
    </citation>
    <scope>NUCLEOTIDE SEQUENCE [LARGE SCALE GENOMIC DNA]</scope>
    <source>
        <strain evidence="2">JP3_7</strain>
    </source>
</reference>
<gene>
    <name evidence="2" type="ORF">CUN48_03325</name>
</gene>
<keyword evidence="1" id="KW-1133">Transmembrane helix</keyword>
<evidence type="ECO:0000313" key="2">
    <source>
        <dbReference type="EMBL" id="PJF48441.1"/>
    </source>
</evidence>
<evidence type="ECO:0000256" key="1">
    <source>
        <dbReference type="SAM" id="Phobius"/>
    </source>
</evidence>
<feature type="transmembrane region" description="Helical" evidence="1">
    <location>
        <begin position="85"/>
        <end position="109"/>
    </location>
</feature>
<dbReference type="AlphaFoldDB" id="A0A2M8QF69"/>
<keyword evidence="1" id="KW-0472">Membrane</keyword>
<evidence type="ECO:0008006" key="4">
    <source>
        <dbReference type="Google" id="ProtNLM"/>
    </source>
</evidence>
<dbReference type="Proteomes" id="UP000230790">
    <property type="component" value="Unassembled WGS sequence"/>
</dbReference>
<organism evidence="2 3">
    <name type="scientific">Candidatus Thermofonsia Clade 3 bacterium</name>
    <dbReference type="NCBI Taxonomy" id="2364212"/>
    <lineage>
        <taxon>Bacteria</taxon>
        <taxon>Bacillati</taxon>
        <taxon>Chloroflexota</taxon>
        <taxon>Candidatus Thermofontia</taxon>
        <taxon>Candidatus Thermofonsia Clade 3</taxon>
    </lineage>
</organism>
<accession>A0A2M8QF69</accession>
<proteinExistence type="predicted"/>
<feature type="non-terminal residue" evidence="2">
    <location>
        <position position="1"/>
    </location>
</feature>
<feature type="transmembrane region" description="Helical" evidence="1">
    <location>
        <begin position="21"/>
        <end position="38"/>
    </location>
</feature>
<protein>
    <recommendedName>
        <fullName evidence="4">Glycosyltransferase RgtA/B/C/D-like domain-containing protein</fullName>
    </recommendedName>
</protein>
<name>A0A2M8QF69_9CHLR</name>
<feature type="transmembrane region" description="Helical" evidence="1">
    <location>
        <begin position="234"/>
        <end position="251"/>
    </location>
</feature>
<feature type="transmembrane region" description="Helical" evidence="1">
    <location>
        <begin position="139"/>
        <end position="160"/>
    </location>
</feature>
<keyword evidence="1" id="KW-0812">Transmembrane</keyword>
<evidence type="ECO:0000313" key="3">
    <source>
        <dbReference type="Proteomes" id="UP000230790"/>
    </source>
</evidence>
<feature type="transmembrane region" description="Helical" evidence="1">
    <location>
        <begin position="205"/>
        <end position="222"/>
    </location>
</feature>
<feature type="transmembrane region" description="Helical" evidence="1">
    <location>
        <begin position="271"/>
        <end position="293"/>
    </location>
</feature>
<comment type="caution">
    <text evidence="2">The sequence shown here is derived from an EMBL/GenBank/DDBJ whole genome shotgun (WGS) entry which is preliminary data.</text>
</comment>
<feature type="transmembrane region" description="Helical" evidence="1">
    <location>
        <begin position="180"/>
        <end position="199"/>
    </location>
</feature>